<dbReference type="SMART" id="SM00091">
    <property type="entry name" value="PAS"/>
    <property type="match status" value="2"/>
</dbReference>
<feature type="domain" description="EAL" evidence="4">
    <location>
        <begin position="443"/>
        <end position="693"/>
    </location>
</feature>
<evidence type="ECO:0000259" key="5">
    <source>
        <dbReference type="PROSITE" id="PS50887"/>
    </source>
</evidence>
<dbReference type="Pfam" id="PF00990">
    <property type="entry name" value="GGDEF"/>
    <property type="match status" value="1"/>
</dbReference>
<dbReference type="InterPro" id="IPR000700">
    <property type="entry name" value="PAS-assoc_C"/>
</dbReference>
<gene>
    <name evidence="6" type="ORF">ASILVAE211_25070</name>
</gene>
<dbReference type="NCBIfam" id="TIGR00229">
    <property type="entry name" value="sensory_box"/>
    <property type="match status" value="1"/>
</dbReference>
<dbReference type="CDD" id="cd01949">
    <property type="entry name" value="GGDEF"/>
    <property type="match status" value="1"/>
</dbReference>
<dbReference type="RefSeq" id="WP_227324116.1">
    <property type="nucleotide sequence ID" value="NZ_JAESVB010000038.1"/>
</dbReference>
<feature type="coiled-coil region" evidence="1">
    <location>
        <begin position="121"/>
        <end position="148"/>
    </location>
</feature>
<accession>A0A963YY61</accession>
<dbReference type="PROSITE" id="PS50113">
    <property type="entry name" value="PAC"/>
    <property type="match status" value="1"/>
</dbReference>
<dbReference type="PROSITE" id="PS50883">
    <property type="entry name" value="EAL"/>
    <property type="match status" value="1"/>
</dbReference>
<sequence length="711" mass="78644">MRDKSSYSLSSDADAMFRLLVQSVTDYAIYMLAPDGTVISWNAGAERAKGYSAAEIVGQNFSNFYTAVDRAGGLPQRALGIALSDGKFEGQGWRIKKNGSRFWATVVIESVYSESGQLIGFAKVTRDLSEHKRKADELRETKDSLDLALGNMSQGLILFSGQEQVVLSNARMAELLGLPNERLKRGVRIAEILHDLYSALDLTPGEIQIEVQHTIGQFRAMTASGKGGQTELKWGGRSCVLNHSAKTEDGSWVTTVEDVTERRVIEDRISHLAHHDALTDLPNRMSFRNRLESLIAEASGGKVTVLYIDLDRFKPVNDTFGHTVGDAALKIVSKRMQAQLRRRDIVARLGGDEFAILLFDNASLEDVRVLASRLLRELSRVICIGDFQISLGASIGIAMASAGETDPDILLRNADLALYRAKASGRGHYRFYEPGMELVMQQRQDLEHDLRYAIYNNEFSIEYQPIVSSKSNRLSSIEALLRWNNARRGNVPPADFIPFAEEIGLMPQIGDWVLRTACREALNWPDHIVVSINLSPTQFSLPNFVQSVTDSLIEVGFPPNRLELEITETAMIRDIAAAGSTLSRIRALGILVALDDFGTGYSSLSLLRTMPFTRIKIDRSFVQDLDRRADASTIIQAVVSMGMGIGVAVTAEGVETEGQAETLTNLGCDNLQGYLFSRPLQRTHLSEWIKNNSLSHAGQKEGFLKNSHQAM</sequence>
<dbReference type="InterPro" id="IPR000014">
    <property type="entry name" value="PAS"/>
</dbReference>
<evidence type="ECO:0000259" key="4">
    <source>
        <dbReference type="PROSITE" id="PS50883"/>
    </source>
</evidence>
<dbReference type="PROSITE" id="PS50112">
    <property type="entry name" value="PAS"/>
    <property type="match status" value="1"/>
</dbReference>
<dbReference type="PANTHER" id="PTHR44757:SF2">
    <property type="entry name" value="BIOFILM ARCHITECTURE MAINTENANCE PROTEIN MBAA"/>
    <property type="match status" value="1"/>
</dbReference>
<dbReference type="SMART" id="SM00052">
    <property type="entry name" value="EAL"/>
    <property type="match status" value="1"/>
</dbReference>
<dbReference type="InterPro" id="IPR029787">
    <property type="entry name" value="Nucleotide_cyclase"/>
</dbReference>
<dbReference type="Gene3D" id="3.30.70.270">
    <property type="match status" value="1"/>
</dbReference>
<dbReference type="SUPFAM" id="SSF55785">
    <property type="entry name" value="PYP-like sensor domain (PAS domain)"/>
    <property type="match status" value="2"/>
</dbReference>
<evidence type="ECO:0000259" key="2">
    <source>
        <dbReference type="PROSITE" id="PS50112"/>
    </source>
</evidence>
<dbReference type="InterPro" id="IPR035919">
    <property type="entry name" value="EAL_sf"/>
</dbReference>
<dbReference type="PROSITE" id="PS50887">
    <property type="entry name" value="GGDEF"/>
    <property type="match status" value="1"/>
</dbReference>
<dbReference type="NCBIfam" id="TIGR00254">
    <property type="entry name" value="GGDEF"/>
    <property type="match status" value="1"/>
</dbReference>
<dbReference type="InterPro" id="IPR001633">
    <property type="entry name" value="EAL_dom"/>
</dbReference>
<keyword evidence="7" id="KW-1185">Reference proteome</keyword>
<dbReference type="Pfam" id="PF12860">
    <property type="entry name" value="PAS_7"/>
    <property type="match status" value="1"/>
</dbReference>
<feature type="domain" description="GGDEF" evidence="5">
    <location>
        <begin position="301"/>
        <end position="434"/>
    </location>
</feature>
<dbReference type="InterPro" id="IPR052155">
    <property type="entry name" value="Biofilm_reg_signaling"/>
</dbReference>
<dbReference type="InterPro" id="IPR043128">
    <property type="entry name" value="Rev_trsase/Diguanyl_cyclase"/>
</dbReference>
<dbReference type="Gene3D" id="3.20.20.450">
    <property type="entry name" value="EAL domain"/>
    <property type="match status" value="1"/>
</dbReference>
<dbReference type="Pfam" id="PF13426">
    <property type="entry name" value="PAS_9"/>
    <property type="match status" value="1"/>
</dbReference>
<dbReference type="CDD" id="cd00130">
    <property type="entry name" value="PAS"/>
    <property type="match status" value="1"/>
</dbReference>
<protein>
    <submittedName>
        <fullName evidence="6">EAL domain-containing protein</fullName>
    </submittedName>
</protein>
<dbReference type="PANTHER" id="PTHR44757">
    <property type="entry name" value="DIGUANYLATE CYCLASE DGCP"/>
    <property type="match status" value="1"/>
</dbReference>
<evidence type="ECO:0000313" key="6">
    <source>
        <dbReference type="EMBL" id="MCB8878472.1"/>
    </source>
</evidence>
<name>A0A963YY61_9PROT</name>
<feature type="non-terminal residue" evidence="6">
    <location>
        <position position="711"/>
    </location>
</feature>
<organism evidence="6 7">
    <name type="scientific">Acidisoma silvae</name>
    <dbReference type="NCBI Taxonomy" id="2802396"/>
    <lineage>
        <taxon>Bacteria</taxon>
        <taxon>Pseudomonadati</taxon>
        <taxon>Pseudomonadota</taxon>
        <taxon>Alphaproteobacteria</taxon>
        <taxon>Acetobacterales</taxon>
        <taxon>Acidocellaceae</taxon>
        <taxon>Acidisoma</taxon>
    </lineage>
</organism>
<dbReference type="InterPro" id="IPR035965">
    <property type="entry name" value="PAS-like_dom_sf"/>
</dbReference>
<dbReference type="Proteomes" id="UP000708298">
    <property type="component" value="Unassembled WGS sequence"/>
</dbReference>
<dbReference type="GO" id="GO:0003824">
    <property type="term" value="F:catalytic activity"/>
    <property type="evidence" value="ECO:0007669"/>
    <property type="project" value="UniProtKB-ARBA"/>
</dbReference>
<dbReference type="CDD" id="cd01948">
    <property type="entry name" value="EAL"/>
    <property type="match status" value="1"/>
</dbReference>
<dbReference type="Gene3D" id="3.30.450.20">
    <property type="entry name" value="PAS domain"/>
    <property type="match status" value="2"/>
</dbReference>
<comment type="caution">
    <text evidence="6">The sequence shown here is derived from an EMBL/GenBank/DDBJ whole genome shotgun (WGS) entry which is preliminary data.</text>
</comment>
<reference evidence="6" key="2">
    <citation type="submission" date="2021-01" db="EMBL/GenBank/DDBJ databases">
        <authorList>
            <person name="Mieszkin S."/>
            <person name="Pouder E."/>
            <person name="Alain K."/>
        </authorList>
    </citation>
    <scope>NUCLEOTIDE SEQUENCE</scope>
    <source>
        <strain evidence="6">HW T2.11</strain>
    </source>
</reference>
<evidence type="ECO:0000313" key="7">
    <source>
        <dbReference type="Proteomes" id="UP000708298"/>
    </source>
</evidence>
<proteinExistence type="predicted"/>
<feature type="domain" description="PAC" evidence="3">
    <location>
        <begin position="88"/>
        <end position="140"/>
    </location>
</feature>
<dbReference type="SUPFAM" id="SSF55073">
    <property type="entry name" value="Nucleotide cyclase"/>
    <property type="match status" value="1"/>
</dbReference>
<dbReference type="AlphaFoldDB" id="A0A963YY61"/>
<reference evidence="6" key="1">
    <citation type="journal article" date="2021" name="Microorganisms">
        <title>Acidisoma silvae sp. nov. and Acidisomacellulosilytica sp. nov., Two Acidophilic Bacteria Isolated from Decaying Wood, Hydrolyzing Cellulose and Producing Poly-3-hydroxybutyrate.</title>
        <authorList>
            <person name="Mieszkin S."/>
            <person name="Pouder E."/>
            <person name="Uroz S."/>
            <person name="Simon-Colin C."/>
            <person name="Alain K."/>
        </authorList>
    </citation>
    <scope>NUCLEOTIDE SEQUENCE</scope>
    <source>
        <strain evidence="6">HW T2.11</strain>
    </source>
</reference>
<dbReference type="EMBL" id="JAESVB010000038">
    <property type="protein sequence ID" value="MCB8878472.1"/>
    <property type="molecule type" value="Genomic_DNA"/>
</dbReference>
<keyword evidence="1" id="KW-0175">Coiled coil</keyword>
<evidence type="ECO:0000259" key="3">
    <source>
        <dbReference type="PROSITE" id="PS50113"/>
    </source>
</evidence>
<dbReference type="InterPro" id="IPR000160">
    <property type="entry name" value="GGDEF_dom"/>
</dbReference>
<dbReference type="FunFam" id="3.30.70.270:FF:000001">
    <property type="entry name" value="Diguanylate cyclase domain protein"/>
    <property type="match status" value="1"/>
</dbReference>
<feature type="domain" description="PAS" evidence="2">
    <location>
        <begin position="13"/>
        <end position="60"/>
    </location>
</feature>
<evidence type="ECO:0000256" key="1">
    <source>
        <dbReference type="SAM" id="Coils"/>
    </source>
</evidence>
<dbReference type="SMART" id="SM00267">
    <property type="entry name" value="GGDEF"/>
    <property type="match status" value="1"/>
</dbReference>
<dbReference type="SUPFAM" id="SSF141868">
    <property type="entry name" value="EAL domain-like"/>
    <property type="match status" value="1"/>
</dbReference>
<dbReference type="Pfam" id="PF00563">
    <property type="entry name" value="EAL"/>
    <property type="match status" value="1"/>
</dbReference>